<name>A0A2G5NUG2_9STAP</name>
<protein>
    <submittedName>
        <fullName evidence="8">Cytochrome C</fullName>
    </submittedName>
</protein>
<evidence type="ECO:0000313" key="9">
    <source>
        <dbReference type="Proteomes" id="UP000229523"/>
    </source>
</evidence>
<keyword evidence="9" id="KW-1185">Reference proteome</keyword>
<dbReference type="RefSeq" id="WP_099577199.1">
    <property type="nucleotide sequence ID" value="NZ_MJBI02000011.1"/>
</dbReference>
<dbReference type="Proteomes" id="UP000229523">
    <property type="component" value="Unassembled WGS sequence"/>
</dbReference>
<keyword evidence="6" id="KW-0472">Membrane</keyword>
<evidence type="ECO:0000259" key="7">
    <source>
        <dbReference type="PROSITE" id="PS51007"/>
    </source>
</evidence>
<sequence>MKNNRSYLIFAFVITFLLMSIFFLALSTKEDPAKPEQTATENTDSGATKDTASKETDKEETTSSKAGQVFEQKGCVSCHAISKLNVKGGSTGPDLSDAYKTVDGKHGKSIDEFLKKPSSAVMSGVIKDNPLTDKERKDIVDALKEASEK</sequence>
<dbReference type="GO" id="GO:0020037">
    <property type="term" value="F:heme binding"/>
    <property type="evidence" value="ECO:0007669"/>
    <property type="project" value="InterPro"/>
</dbReference>
<evidence type="ECO:0000256" key="1">
    <source>
        <dbReference type="ARBA" id="ARBA00022617"/>
    </source>
</evidence>
<evidence type="ECO:0000256" key="5">
    <source>
        <dbReference type="SAM" id="MobiDB-lite"/>
    </source>
</evidence>
<evidence type="ECO:0000256" key="6">
    <source>
        <dbReference type="SAM" id="Phobius"/>
    </source>
</evidence>
<dbReference type="EMBL" id="MJBI02000011">
    <property type="protein sequence ID" value="RAI79078.1"/>
    <property type="molecule type" value="Genomic_DNA"/>
</dbReference>
<accession>A0A2G5NUG2</accession>
<evidence type="ECO:0000256" key="3">
    <source>
        <dbReference type="ARBA" id="ARBA00023004"/>
    </source>
</evidence>
<feature type="domain" description="Cytochrome c" evidence="7">
    <location>
        <begin position="61"/>
        <end position="147"/>
    </location>
</feature>
<dbReference type="PROSITE" id="PS51007">
    <property type="entry name" value="CYTC"/>
    <property type="match status" value="1"/>
</dbReference>
<dbReference type="InterPro" id="IPR036909">
    <property type="entry name" value="Cyt_c-like_dom_sf"/>
</dbReference>
<comment type="caution">
    <text evidence="8">The sequence shown here is derived from an EMBL/GenBank/DDBJ whole genome shotgun (WGS) entry which is preliminary data.</text>
</comment>
<proteinExistence type="predicted"/>
<gene>
    <name evidence="8" type="ORF">BFS35_012740</name>
</gene>
<organism evidence="8 9">
    <name type="scientific">Macrococcoides goetzii</name>
    <dbReference type="NCBI Taxonomy" id="1891097"/>
    <lineage>
        <taxon>Bacteria</taxon>
        <taxon>Bacillati</taxon>
        <taxon>Bacillota</taxon>
        <taxon>Bacilli</taxon>
        <taxon>Bacillales</taxon>
        <taxon>Staphylococcaceae</taxon>
        <taxon>Macrococcoides</taxon>
    </lineage>
</organism>
<dbReference type="Gene3D" id="1.10.760.10">
    <property type="entry name" value="Cytochrome c-like domain"/>
    <property type="match status" value="1"/>
</dbReference>
<dbReference type="GO" id="GO:0009055">
    <property type="term" value="F:electron transfer activity"/>
    <property type="evidence" value="ECO:0007669"/>
    <property type="project" value="InterPro"/>
</dbReference>
<feature type="compositionally biased region" description="Basic and acidic residues" evidence="5">
    <location>
        <begin position="51"/>
        <end position="62"/>
    </location>
</feature>
<keyword evidence="2 4" id="KW-0479">Metal-binding</keyword>
<dbReference type="InterPro" id="IPR009056">
    <property type="entry name" value="Cyt_c-like_dom"/>
</dbReference>
<dbReference type="SUPFAM" id="SSF46626">
    <property type="entry name" value="Cytochrome c"/>
    <property type="match status" value="1"/>
</dbReference>
<evidence type="ECO:0000256" key="2">
    <source>
        <dbReference type="ARBA" id="ARBA00022723"/>
    </source>
</evidence>
<dbReference type="Pfam" id="PF00034">
    <property type="entry name" value="Cytochrom_C"/>
    <property type="match status" value="1"/>
</dbReference>
<reference evidence="8 9" key="1">
    <citation type="journal article" date="2018" name="Front. Microbiol.">
        <title>Description and Comparative Genomics of Macrococcus caseolyticus subsp. hominis subsp. nov., Macrococcus goetzii sp. nov., Macrococcus epidermidis sp. nov., and Macrococcus bohemicus sp. nov., Novel Macrococci From Human Clinical Material With Virulence Potential and Suspected Uptake of Foreign DNA by Natural Transformation.</title>
        <authorList>
            <person name="Maslanova I."/>
            <person name="Wertheimer Z."/>
            <person name="Sedlacek I."/>
            <person name="Svec P."/>
            <person name="Indrakova A."/>
            <person name="Kovarovic V."/>
            <person name="Schumann P."/>
            <person name="Sproer C."/>
            <person name="Kralova S."/>
            <person name="Sedo O."/>
            <person name="Kristofova L."/>
            <person name="Vrbovska V."/>
            <person name="Fuzik T."/>
            <person name="Petras P."/>
            <person name="Zdrahal Z."/>
            <person name="Ruzickova V."/>
            <person name="Doskar J."/>
            <person name="Pantucek R."/>
        </authorList>
    </citation>
    <scope>NUCLEOTIDE SEQUENCE [LARGE SCALE GENOMIC DNA]</scope>
    <source>
        <strain evidence="8 9">CCM 4927</strain>
    </source>
</reference>
<dbReference type="GO" id="GO:0046872">
    <property type="term" value="F:metal ion binding"/>
    <property type="evidence" value="ECO:0007669"/>
    <property type="project" value="UniProtKB-KW"/>
</dbReference>
<feature type="transmembrane region" description="Helical" evidence="6">
    <location>
        <begin position="7"/>
        <end position="26"/>
    </location>
</feature>
<keyword evidence="1 4" id="KW-0349">Heme</keyword>
<evidence type="ECO:0000256" key="4">
    <source>
        <dbReference type="PROSITE-ProRule" id="PRU00433"/>
    </source>
</evidence>
<feature type="compositionally biased region" description="Polar residues" evidence="5">
    <location>
        <begin position="37"/>
        <end position="50"/>
    </location>
</feature>
<keyword evidence="3 4" id="KW-0408">Iron</keyword>
<keyword evidence="6" id="KW-1133">Transmembrane helix</keyword>
<feature type="region of interest" description="Disordered" evidence="5">
    <location>
        <begin position="31"/>
        <end position="66"/>
    </location>
</feature>
<keyword evidence="6" id="KW-0812">Transmembrane</keyword>
<evidence type="ECO:0000313" key="8">
    <source>
        <dbReference type="EMBL" id="RAI79078.1"/>
    </source>
</evidence>
<dbReference type="AlphaFoldDB" id="A0A2G5NUG2"/>